<evidence type="ECO:0000256" key="1">
    <source>
        <dbReference type="SAM" id="MobiDB-lite"/>
    </source>
</evidence>
<sequence>MHQTLQRVELLNLNNIIQPANKNIALDFLANAMPIPSQGYWYRSMIRGKRVSFWEDRLNQFMGIAAPKECAVERPIGGTVNRGTIIQAIMVDEPVNFGRLISEDIKKITRETGSRFSLGHCALINALCELEGVERMYGDIDEPVKGVLTYDLFARQPEGPLPTGQQQPLGPAEEQPQAMEEEAQLFQPTPPHFNTYTFAMANFAEDFAGMMLADVP</sequence>
<name>A0A2Z6N1L3_TRISU</name>
<accession>A0A2Z6N1L3</accession>
<gene>
    <name evidence="2" type="ORF">TSUD_57060</name>
</gene>
<protein>
    <submittedName>
        <fullName evidence="2">Uncharacterized protein</fullName>
    </submittedName>
</protein>
<feature type="region of interest" description="Disordered" evidence="1">
    <location>
        <begin position="157"/>
        <end position="179"/>
    </location>
</feature>
<proteinExistence type="predicted"/>
<dbReference type="Proteomes" id="UP000242715">
    <property type="component" value="Unassembled WGS sequence"/>
</dbReference>
<feature type="compositionally biased region" description="Low complexity" evidence="1">
    <location>
        <begin position="157"/>
        <end position="178"/>
    </location>
</feature>
<evidence type="ECO:0000313" key="3">
    <source>
        <dbReference type="Proteomes" id="UP000242715"/>
    </source>
</evidence>
<reference evidence="3" key="1">
    <citation type="journal article" date="2017" name="Front. Plant Sci.">
        <title>Climate Clever Clovers: New Paradigm to Reduce the Environmental Footprint of Ruminants by Breeding Low Methanogenic Forages Utilizing Haplotype Variation.</title>
        <authorList>
            <person name="Kaur P."/>
            <person name="Appels R."/>
            <person name="Bayer P.E."/>
            <person name="Keeble-Gagnere G."/>
            <person name="Wang J."/>
            <person name="Hirakawa H."/>
            <person name="Shirasawa K."/>
            <person name="Vercoe P."/>
            <person name="Stefanova K."/>
            <person name="Durmic Z."/>
            <person name="Nichols P."/>
            <person name="Revell C."/>
            <person name="Isobe S.N."/>
            <person name="Edwards D."/>
            <person name="Erskine W."/>
        </authorList>
    </citation>
    <scope>NUCLEOTIDE SEQUENCE [LARGE SCALE GENOMIC DNA]</scope>
    <source>
        <strain evidence="3">cv. Daliak</strain>
    </source>
</reference>
<dbReference type="EMBL" id="DF973691">
    <property type="protein sequence ID" value="GAU37846.1"/>
    <property type="molecule type" value="Genomic_DNA"/>
</dbReference>
<organism evidence="2 3">
    <name type="scientific">Trifolium subterraneum</name>
    <name type="common">Subterranean clover</name>
    <dbReference type="NCBI Taxonomy" id="3900"/>
    <lineage>
        <taxon>Eukaryota</taxon>
        <taxon>Viridiplantae</taxon>
        <taxon>Streptophyta</taxon>
        <taxon>Embryophyta</taxon>
        <taxon>Tracheophyta</taxon>
        <taxon>Spermatophyta</taxon>
        <taxon>Magnoliopsida</taxon>
        <taxon>eudicotyledons</taxon>
        <taxon>Gunneridae</taxon>
        <taxon>Pentapetalae</taxon>
        <taxon>rosids</taxon>
        <taxon>fabids</taxon>
        <taxon>Fabales</taxon>
        <taxon>Fabaceae</taxon>
        <taxon>Papilionoideae</taxon>
        <taxon>50 kb inversion clade</taxon>
        <taxon>NPAAA clade</taxon>
        <taxon>Hologalegina</taxon>
        <taxon>IRL clade</taxon>
        <taxon>Trifolieae</taxon>
        <taxon>Trifolium</taxon>
    </lineage>
</organism>
<keyword evidence="3" id="KW-1185">Reference proteome</keyword>
<dbReference type="AlphaFoldDB" id="A0A2Z6N1L3"/>
<dbReference type="OrthoDB" id="1435274at2759"/>
<evidence type="ECO:0000313" key="2">
    <source>
        <dbReference type="EMBL" id="GAU37846.1"/>
    </source>
</evidence>